<keyword evidence="4" id="KW-1185">Reference proteome</keyword>
<dbReference type="SUPFAM" id="SSF53474">
    <property type="entry name" value="alpha/beta-Hydrolases"/>
    <property type="match status" value="1"/>
</dbReference>
<dbReference type="Pfam" id="PF20434">
    <property type="entry name" value="BD-FAE"/>
    <property type="match status" value="1"/>
</dbReference>
<evidence type="ECO:0000313" key="4">
    <source>
        <dbReference type="Proteomes" id="UP000244893"/>
    </source>
</evidence>
<feature type="domain" description="BD-FAE-like" evidence="2">
    <location>
        <begin position="27"/>
        <end position="233"/>
    </location>
</feature>
<proteinExistence type="predicted"/>
<dbReference type="Gene3D" id="3.40.50.1820">
    <property type="entry name" value="alpha/beta hydrolase"/>
    <property type="match status" value="1"/>
</dbReference>
<accession>A0A2V1HUQ1</accession>
<sequence length="287" mass="30230">MTPYVPAAGFTSQLNIPYGPSGPDTTLDVFSSEVGGDALPTVVWIHGGAWISGDKSNVAPYLQILAADGYTTVGVNYTIAPEADYPTAITQINSALAYLLENAATLRIDPNRIVLAGDSAGSQLASQVAAMTTNPAFAQEAGIEPALSPTQLRAVILNCGVYDLDELSATATGITGWGFKTALWAYTGERDWSDTRAGAQMSTIDFVTADFPATYISGGNGDGLTAGQSKPFAARLTELGVPVTELFWPDDHTPSLPHEYQFHLDFDGAKTALQQTLDFLSSVTATP</sequence>
<evidence type="ECO:0000256" key="1">
    <source>
        <dbReference type="ARBA" id="ARBA00022801"/>
    </source>
</evidence>
<dbReference type="GO" id="GO:0016787">
    <property type="term" value="F:hydrolase activity"/>
    <property type="evidence" value="ECO:0007669"/>
    <property type="project" value="UniProtKB-KW"/>
</dbReference>
<keyword evidence="1" id="KW-0378">Hydrolase</keyword>
<dbReference type="EMBL" id="QEOP01000001">
    <property type="protein sequence ID" value="PVZ96346.1"/>
    <property type="molecule type" value="Genomic_DNA"/>
</dbReference>
<organism evidence="3 4">
    <name type="scientific">Amnibacterium flavum</name>
    <dbReference type="NCBI Taxonomy" id="2173173"/>
    <lineage>
        <taxon>Bacteria</taxon>
        <taxon>Bacillati</taxon>
        <taxon>Actinomycetota</taxon>
        <taxon>Actinomycetes</taxon>
        <taxon>Micrococcales</taxon>
        <taxon>Microbacteriaceae</taxon>
        <taxon>Amnibacterium</taxon>
    </lineage>
</organism>
<dbReference type="Proteomes" id="UP000244893">
    <property type="component" value="Unassembled WGS sequence"/>
</dbReference>
<evidence type="ECO:0000313" key="3">
    <source>
        <dbReference type="EMBL" id="PVZ96346.1"/>
    </source>
</evidence>
<dbReference type="PANTHER" id="PTHR48081:SF6">
    <property type="entry name" value="PEPTIDASE S9 PROLYL OLIGOPEPTIDASE CATALYTIC DOMAIN-CONTAINING PROTEIN"/>
    <property type="match status" value="1"/>
</dbReference>
<dbReference type="AlphaFoldDB" id="A0A2V1HUQ1"/>
<dbReference type="PANTHER" id="PTHR48081">
    <property type="entry name" value="AB HYDROLASE SUPERFAMILY PROTEIN C4A8.06C"/>
    <property type="match status" value="1"/>
</dbReference>
<comment type="caution">
    <text evidence="3">The sequence shown here is derived from an EMBL/GenBank/DDBJ whole genome shotgun (WGS) entry which is preliminary data.</text>
</comment>
<dbReference type="InterPro" id="IPR049492">
    <property type="entry name" value="BD-FAE-like_dom"/>
</dbReference>
<reference evidence="3 4" key="1">
    <citation type="submission" date="2018-05" db="EMBL/GenBank/DDBJ databases">
        <title>Amnibacterium sp. M8JJ-5, whole genome shotgun sequence.</title>
        <authorList>
            <person name="Tuo L."/>
        </authorList>
    </citation>
    <scope>NUCLEOTIDE SEQUENCE [LARGE SCALE GENOMIC DNA]</scope>
    <source>
        <strain evidence="3 4">M8JJ-5</strain>
    </source>
</reference>
<name>A0A2V1HUQ1_9MICO</name>
<protein>
    <submittedName>
        <fullName evidence="3">Esterase</fullName>
    </submittedName>
</protein>
<dbReference type="OrthoDB" id="9803828at2"/>
<gene>
    <name evidence="3" type="ORF">DDQ50_03865</name>
</gene>
<dbReference type="InterPro" id="IPR029058">
    <property type="entry name" value="AB_hydrolase_fold"/>
</dbReference>
<dbReference type="InterPro" id="IPR050300">
    <property type="entry name" value="GDXG_lipolytic_enzyme"/>
</dbReference>
<evidence type="ECO:0000259" key="2">
    <source>
        <dbReference type="Pfam" id="PF20434"/>
    </source>
</evidence>